<sequence>MGISRPEMGFRALREGPYGDAVSVPGEHLHKPPSTVCQHRVFGCNIVGAHAPTRADRNSRKNRKRARAGSTSRARLVSGSHPTETGASIWRRTETPISPRSPDLRGSIGSIWCRTARMEIDAFPDSEHQMLLRGVPLVVVRRPLKSGHGLAPRGATRAMLLFDSCKHPLNPTRGLLCKL</sequence>
<organism evidence="2 3">
    <name type="scientific">Trametes pubescens</name>
    <name type="common">White-rot fungus</name>
    <dbReference type="NCBI Taxonomy" id="154538"/>
    <lineage>
        <taxon>Eukaryota</taxon>
        <taxon>Fungi</taxon>
        <taxon>Dikarya</taxon>
        <taxon>Basidiomycota</taxon>
        <taxon>Agaricomycotina</taxon>
        <taxon>Agaricomycetes</taxon>
        <taxon>Polyporales</taxon>
        <taxon>Polyporaceae</taxon>
        <taxon>Trametes</taxon>
    </lineage>
</organism>
<dbReference type="EMBL" id="MNAD01000427">
    <property type="protein sequence ID" value="OJT13107.1"/>
    <property type="molecule type" value="Genomic_DNA"/>
</dbReference>
<protein>
    <submittedName>
        <fullName evidence="2">Uncharacterized protein</fullName>
    </submittedName>
</protein>
<feature type="region of interest" description="Disordered" evidence="1">
    <location>
        <begin position="52"/>
        <end position="89"/>
    </location>
</feature>
<dbReference type="OrthoDB" id="10628190at2759"/>
<keyword evidence="3" id="KW-1185">Reference proteome</keyword>
<proteinExistence type="predicted"/>
<name>A0A1M2VZR9_TRAPU</name>
<gene>
    <name evidence="2" type="ORF">TRAPUB_10333</name>
</gene>
<dbReference type="Proteomes" id="UP000184267">
    <property type="component" value="Unassembled WGS sequence"/>
</dbReference>
<dbReference type="AlphaFoldDB" id="A0A1M2VZR9"/>
<reference evidence="2 3" key="1">
    <citation type="submission" date="2016-10" db="EMBL/GenBank/DDBJ databases">
        <title>Genome sequence of the basidiomycete white-rot fungus Trametes pubescens.</title>
        <authorList>
            <person name="Makela M.R."/>
            <person name="Granchi Z."/>
            <person name="Peng M."/>
            <person name="De Vries R.P."/>
            <person name="Grigoriev I."/>
            <person name="Riley R."/>
            <person name="Hilden K."/>
        </authorList>
    </citation>
    <scope>NUCLEOTIDE SEQUENCE [LARGE SCALE GENOMIC DNA]</scope>
    <source>
        <strain evidence="2 3">FBCC735</strain>
    </source>
</reference>
<comment type="caution">
    <text evidence="2">The sequence shown here is derived from an EMBL/GenBank/DDBJ whole genome shotgun (WGS) entry which is preliminary data.</text>
</comment>
<accession>A0A1M2VZR9</accession>
<evidence type="ECO:0000313" key="3">
    <source>
        <dbReference type="Proteomes" id="UP000184267"/>
    </source>
</evidence>
<evidence type="ECO:0000313" key="2">
    <source>
        <dbReference type="EMBL" id="OJT13107.1"/>
    </source>
</evidence>
<evidence type="ECO:0000256" key="1">
    <source>
        <dbReference type="SAM" id="MobiDB-lite"/>
    </source>
</evidence>